<dbReference type="Gene3D" id="3.40.50.200">
    <property type="entry name" value="Peptidase S8/S53 domain"/>
    <property type="match status" value="1"/>
</dbReference>
<dbReference type="Pfam" id="PF00082">
    <property type="entry name" value="Peptidase_S8"/>
    <property type="match status" value="1"/>
</dbReference>
<evidence type="ECO:0000313" key="15">
    <source>
        <dbReference type="EMBL" id="GIF82434.1"/>
    </source>
</evidence>
<keyword evidence="4 10" id="KW-0645">Protease</keyword>
<dbReference type="Proteomes" id="UP000601223">
    <property type="component" value="Unassembled WGS sequence"/>
</dbReference>
<dbReference type="PANTHER" id="PTHR43806:SF11">
    <property type="entry name" value="CEREVISIN-RELATED"/>
    <property type="match status" value="1"/>
</dbReference>
<evidence type="ECO:0000256" key="1">
    <source>
        <dbReference type="ARBA" id="ARBA00004162"/>
    </source>
</evidence>
<keyword evidence="7 10" id="KW-0720">Serine protease</keyword>
<evidence type="ECO:0000256" key="2">
    <source>
        <dbReference type="ARBA" id="ARBA00011073"/>
    </source>
</evidence>
<reference evidence="15 16" key="1">
    <citation type="submission" date="2021-01" db="EMBL/GenBank/DDBJ databases">
        <title>Whole genome shotgun sequence of Catellatospora bangladeshensis NBRC 107357.</title>
        <authorList>
            <person name="Komaki H."/>
            <person name="Tamura T."/>
        </authorList>
    </citation>
    <scope>NUCLEOTIDE SEQUENCE [LARGE SCALE GENOMIC DNA]</scope>
    <source>
        <strain evidence="15 16">NBRC 107357</strain>
    </source>
</reference>
<feature type="chain" id="PRO_5035329187" description="Peptidase S8/S53 domain-containing protein" evidence="13">
    <location>
        <begin position="33"/>
        <end position="405"/>
    </location>
</feature>
<dbReference type="PROSITE" id="PS00137">
    <property type="entry name" value="SUBTILASE_HIS"/>
    <property type="match status" value="1"/>
</dbReference>
<evidence type="ECO:0000256" key="8">
    <source>
        <dbReference type="ARBA" id="ARBA00022989"/>
    </source>
</evidence>
<evidence type="ECO:0000259" key="14">
    <source>
        <dbReference type="Pfam" id="PF00082"/>
    </source>
</evidence>
<dbReference type="PRINTS" id="PR00723">
    <property type="entry name" value="SUBTILISIN"/>
</dbReference>
<dbReference type="GO" id="GO:0004252">
    <property type="term" value="F:serine-type endopeptidase activity"/>
    <property type="evidence" value="ECO:0007669"/>
    <property type="project" value="UniProtKB-UniRule"/>
</dbReference>
<keyword evidence="5 12" id="KW-0812">Transmembrane</keyword>
<feature type="domain" description="Peptidase S8/S53" evidence="14">
    <location>
        <begin position="66"/>
        <end position="325"/>
    </location>
</feature>
<dbReference type="RefSeq" id="WP_203747654.1">
    <property type="nucleotide sequence ID" value="NZ_BONF01000020.1"/>
</dbReference>
<dbReference type="GO" id="GO:0005886">
    <property type="term" value="C:plasma membrane"/>
    <property type="evidence" value="ECO:0007669"/>
    <property type="project" value="UniProtKB-SubCell"/>
</dbReference>
<dbReference type="InterPro" id="IPR015500">
    <property type="entry name" value="Peptidase_S8_subtilisin-rel"/>
</dbReference>
<name>A0A8J3JSM5_9ACTN</name>
<dbReference type="AlphaFoldDB" id="A0A8J3JSM5"/>
<evidence type="ECO:0000256" key="12">
    <source>
        <dbReference type="SAM" id="Phobius"/>
    </source>
</evidence>
<keyword evidence="13" id="KW-0732">Signal</keyword>
<keyword evidence="9 12" id="KW-0472">Membrane</keyword>
<keyword evidence="6 10" id="KW-0378">Hydrolase</keyword>
<dbReference type="SUPFAM" id="SSF52743">
    <property type="entry name" value="Subtilisin-like"/>
    <property type="match status" value="1"/>
</dbReference>
<comment type="subcellular location">
    <subcellularLocation>
        <location evidence="1">Cell membrane</location>
        <topology evidence="1">Single-pass membrane protein</topology>
    </subcellularLocation>
</comment>
<accession>A0A8J3JSM5</accession>
<sequence length="405" mass="41441">MHRTRQPAVLAALTVVLTFGGVGISTSPAAAAAPCTSSKAGQPVAEKPWPQQRWDLSALPRGITGATTVVAVLDSGVDADHPQLRGAVDPGLDVLPGGGTDGRQDCVGHGTGVASIIAARPVSGVEFRGIAPGVRILPIRVSEQIGGAESTGGKPASVKDMARAVRFAISERVDVINLSLSYGESGSGGLEEFRDAIREAIAADIVVVAAVGNAKQRSNPTPYPAAWDGVLGVAAVDHEGQRLDASQTGTYVDLAAPGGEVLMALPTRGHTKGSGTSFATPMVAATAALVRQAYPDLTEEQVRKRLMATADPAPGGRRSDGYGVGILNPVRAVTELVDGQPRAVIPPLAPRDADPAAEAAAARAAEQHSRALWLAVLGLVLAGFVLALAVALPNGSRRRWRPAGS</sequence>
<evidence type="ECO:0000256" key="5">
    <source>
        <dbReference type="ARBA" id="ARBA00022692"/>
    </source>
</evidence>
<dbReference type="InterPro" id="IPR050131">
    <property type="entry name" value="Peptidase_S8_subtilisin-like"/>
</dbReference>
<comment type="similarity">
    <text evidence="2 10 11">Belongs to the peptidase S8 family.</text>
</comment>
<dbReference type="InterPro" id="IPR022398">
    <property type="entry name" value="Peptidase_S8_His-AS"/>
</dbReference>
<feature type="active site" description="Charge relay system" evidence="10">
    <location>
        <position position="74"/>
    </location>
</feature>
<dbReference type="InterPro" id="IPR000209">
    <property type="entry name" value="Peptidase_S8/S53_dom"/>
</dbReference>
<dbReference type="PANTHER" id="PTHR43806">
    <property type="entry name" value="PEPTIDASE S8"/>
    <property type="match status" value="1"/>
</dbReference>
<proteinExistence type="inferred from homology"/>
<dbReference type="InterPro" id="IPR023828">
    <property type="entry name" value="Peptidase_S8_Ser-AS"/>
</dbReference>
<feature type="signal peptide" evidence="13">
    <location>
        <begin position="1"/>
        <end position="32"/>
    </location>
</feature>
<keyword evidence="16" id="KW-1185">Reference proteome</keyword>
<dbReference type="PROSITE" id="PS00136">
    <property type="entry name" value="SUBTILASE_ASP"/>
    <property type="match status" value="1"/>
</dbReference>
<dbReference type="InterPro" id="IPR023834">
    <property type="entry name" value="T7SS_pept_S8A_mycosin"/>
</dbReference>
<evidence type="ECO:0000256" key="9">
    <source>
        <dbReference type="ARBA" id="ARBA00023136"/>
    </source>
</evidence>
<evidence type="ECO:0000313" key="16">
    <source>
        <dbReference type="Proteomes" id="UP000601223"/>
    </source>
</evidence>
<evidence type="ECO:0000256" key="10">
    <source>
        <dbReference type="PROSITE-ProRule" id="PRU01240"/>
    </source>
</evidence>
<evidence type="ECO:0000256" key="13">
    <source>
        <dbReference type="SAM" id="SignalP"/>
    </source>
</evidence>
<evidence type="ECO:0000256" key="11">
    <source>
        <dbReference type="RuleBase" id="RU003355"/>
    </source>
</evidence>
<dbReference type="NCBIfam" id="TIGR03921">
    <property type="entry name" value="T7SS_mycosin"/>
    <property type="match status" value="1"/>
</dbReference>
<evidence type="ECO:0000256" key="3">
    <source>
        <dbReference type="ARBA" id="ARBA00022475"/>
    </source>
</evidence>
<keyword evidence="8 12" id="KW-1133">Transmembrane helix</keyword>
<feature type="active site" description="Charge relay system" evidence="10">
    <location>
        <position position="277"/>
    </location>
</feature>
<organism evidence="15 16">
    <name type="scientific">Catellatospora bangladeshensis</name>
    <dbReference type="NCBI Taxonomy" id="310355"/>
    <lineage>
        <taxon>Bacteria</taxon>
        <taxon>Bacillati</taxon>
        <taxon>Actinomycetota</taxon>
        <taxon>Actinomycetes</taxon>
        <taxon>Micromonosporales</taxon>
        <taxon>Micromonosporaceae</taxon>
        <taxon>Catellatospora</taxon>
    </lineage>
</organism>
<dbReference type="GO" id="GO:0006508">
    <property type="term" value="P:proteolysis"/>
    <property type="evidence" value="ECO:0007669"/>
    <property type="project" value="UniProtKB-KW"/>
</dbReference>
<feature type="transmembrane region" description="Helical" evidence="12">
    <location>
        <begin position="371"/>
        <end position="392"/>
    </location>
</feature>
<keyword evidence="3" id="KW-1003">Cell membrane</keyword>
<dbReference type="InterPro" id="IPR023827">
    <property type="entry name" value="Peptidase_S8_Asp-AS"/>
</dbReference>
<evidence type="ECO:0000256" key="7">
    <source>
        <dbReference type="ARBA" id="ARBA00022825"/>
    </source>
</evidence>
<comment type="caution">
    <text evidence="15">The sequence shown here is derived from an EMBL/GenBank/DDBJ whole genome shotgun (WGS) entry which is preliminary data.</text>
</comment>
<feature type="active site" description="Charge relay system" evidence="10">
    <location>
        <position position="109"/>
    </location>
</feature>
<evidence type="ECO:0000256" key="6">
    <source>
        <dbReference type="ARBA" id="ARBA00022801"/>
    </source>
</evidence>
<gene>
    <name evidence="15" type="ORF">Cba03nite_37830</name>
</gene>
<dbReference type="PROSITE" id="PS51892">
    <property type="entry name" value="SUBTILASE"/>
    <property type="match status" value="1"/>
</dbReference>
<evidence type="ECO:0000256" key="4">
    <source>
        <dbReference type="ARBA" id="ARBA00022670"/>
    </source>
</evidence>
<dbReference type="InterPro" id="IPR036852">
    <property type="entry name" value="Peptidase_S8/S53_dom_sf"/>
</dbReference>
<protein>
    <recommendedName>
        <fullName evidence="14">Peptidase S8/S53 domain-containing protein</fullName>
    </recommendedName>
</protein>
<dbReference type="PROSITE" id="PS00138">
    <property type="entry name" value="SUBTILASE_SER"/>
    <property type="match status" value="1"/>
</dbReference>
<dbReference type="EMBL" id="BONF01000020">
    <property type="protein sequence ID" value="GIF82434.1"/>
    <property type="molecule type" value="Genomic_DNA"/>
</dbReference>